<keyword evidence="3" id="KW-1185">Reference proteome</keyword>
<evidence type="ECO:0000313" key="3">
    <source>
        <dbReference type="Proteomes" id="UP000732380"/>
    </source>
</evidence>
<reference evidence="2 3" key="1">
    <citation type="journal article" date="2020" name="bioRxiv">
        <title>Whole genome comparisons of ergot fungi reveals the divergence and evolution of species within the genus Claviceps are the result of varying mechanisms driving genome evolution and host range expansion.</title>
        <authorList>
            <person name="Wyka S.A."/>
            <person name="Mondo S.J."/>
            <person name="Liu M."/>
            <person name="Dettman J."/>
            <person name="Nalam V."/>
            <person name="Broders K.D."/>
        </authorList>
    </citation>
    <scope>NUCLEOTIDE SEQUENCE [LARGE SCALE GENOMIC DNA]</scope>
    <source>
        <strain evidence="2 3">LM576</strain>
    </source>
</reference>
<dbReference type="Proteomes" id="UP000732380">
    <property type="component" value="Unassembled WGS sequence"/>
</dbReference>
<gene>
    <name evidence="2" type="ORF">E4U13_002578</name>
</gene>
<comment type="caution">
    <text evidence="2">The sequence shown here is derived from an EMBL/GenBank/DDBJ whole genome shotgun (WGS) entry which is preliminary data.</text>
</comment>
<evidence type="ECO:0000313" key="2">
    <source>
        <dbReference type="EMBL" id="KAG6115676.1"/>
    </source>
</evidence>
<sequence>MKAMCIVDVVVVWQHQTSHQWDPTPQPSKTERQQPDAVRGCPSSNTLGKGRPTGYLGVLLDSFPGERGRGEEETRRRGDEETGNGWHKTGEEEGQEVKLVKAFPSVSVVSVLLS</sequence>
<evidence type="ECO:0000256" key="1">
    <source>
        <dbReference type="SAM" id="MobiDB-lite"/>
    </source>
</evidence>
<protein>
    <submittedName>
        <fullName evidence="2">Uncharacterized protein</fullName>
    </submittedName>
</protein>
<dbReference type="AlphaFoldDB" id="A0A9P7TQF2"/>
<feature type="compositionally biased region" description="Basic and acidic residues" evidence="1">
    <location>
        <begin position="64"/>
        <end position="80"/>
    </location>
</feature>
<name>A0A9P7TQF2_9HYPO</name>
<accession>A0A9P7TQF2</accession>
<organism evidence="2 3">
    <name type="scientific">Claviceps humidiphila</name>
    <dbReference type="NCBI Taxonomy" id="1294629"/>
    <lineage>
        <taxon>Eukaryota</taxon>
        <taxon>Fungi</taxon>
        <taxon>Dikarya</taxon>
        <taxon>Ascomycota</taxon>
        <taxon>Pezizomycotina</taxon>
        <taxon>Sordariomycetes</taxon>
        <taxon>Hypocreomycetidae</taxon>
        <taxon>Hypocreales</taxon>
        <taxon>Clavicipitaceae</taxon>
        <taxon>Claviceps</taxon>
    </lineage>
</organism>
<dbReference type="EMBL" id="SRQM01000212">
    <property type="protein sequence ID" value="KAG6115676.1"/>
    <property type="molecule type" value="Genomic_DNA"/>
</dbReference>
<proteinExistence type="predicted"/>
<feature type="region of interest" description="Disordered" evidence="1">
    <location>
        <begin position="16"/>
        <end position="94"/>
    </location>
</feature>